<dbReference type="GO" id="GO:0016705">
    <property type="term" value="F:oxidoreductase activity, acting on paired donors, with incorporation or reduction of molecular oxygen"/>
    <property type="evidence" value="ECO:0007669"/>
    <property type="project" value="InterPro"/>
</dbReference>
<dbReference type="GO" id="GO:0016020">
    <property type="term" value="C:membrane"/>
    <property type="evidence" value="ECO:0007669"/>
    <property type="project" value="UniProtKB-SubCell"/>
</dbReference>
<evidence type="ECO:0000256" key="10">
    <source>
        <dbReference type="ARBA" id="ARBA00023033"/>
    </source>
</evidence>
<keyword evidence="11" id="KW-0472">Membrane</keyword>
<evidence type="ECO:0000313" key="14">
    <source>
        <dbReference type="EMBL" id="KCW68416.1"/>
    </source>
</evidence>
<comment type="subcellular location">
    <subcellularLocation>
        <location evidence="2">Membrane</location>
        <topology evidence="2">Single-pass membrane protein</topology>
    </subcellularLocation>
</comment>
<evidence type="ECO:0000256" key="8">
    <source>
        <dbReference type="ARBA" id="ARBA00023002"/>
    </source>
</evidence>
<dbReference type="PROSITE" id="PS00086">
    <property type="entry name" value="CYTOCHROME_P450"/>
    <property type="match status" value="1"/>
</dbReference>
<sequence length="530" mass="60702">MIYNISFGRSLHRGKSVSCCQRRHKDDNWLSNRFDFYRLLVSETAFSLPKGLPKLPPGPRKLPLIGNLHQLLGSPPHRALRDLAKKHGPLMHLQLGEVPHVIVSSAEMAKEVMKTHDLTFATRPPLLASEVMSYGSTDIAFAPYGEYWRQLRKICTLELFSVKRVQSFRHIREEETSNLVKWVASNAGSPINLTQKLFSTNYGATSIAAFGKKFKEQEEFISVVTEANKLAAGFEVGDVFPSSKWLHVISRMKPRLEKLHRQADHMMNNIIRERREERAKRRDDETRHDDLIDVLLRFADPGGPEFSLTADNIKAVILDIFVAGGETSATQVDWALAEMMKNPRILKKAQAEVREVFDRRGKADEMGLPELEYLKLVIKESLRMRPSVPLLLPRECGERCEINGYEIPVKTKVVVNAWAIGRDPKYWDNPEVFYPERFKDSPVDYKGTSFEYIPFGAGRRMCPGMNFGIVNVELPLAMLLYHFDWELPEGMKREELDMSELLGATQRRKRDMYLVPKPYQPTFTGSDLPL</sequence>
<dbReference type="Pfam" id="PF00067">
    <property type="entry name" value="p450"/>
    <property type="match status" value="1"/>
</dbReference>
<dbReference type="PRINTS" id="PR00385">
    <property type="entry name" value="P450"/>
</dbReference>
<evidence type="ECO:0000256" key="1">
    <source>
        <dbReference type="ARBA" id="ARBA00001971"/>
    </source>
</evidence>
<keyword evidence="5" id="KW-0812">Transmembrane</keyword>
<dbReference type="InParanoid" id="A0A059BR51"/>
<protein>
    <recommendedName>
        <fullName evidence="15">Cytochrome P450</fullName>
    </recommendedName>
</protein>
<dbReference type="AlphaFoldDB" id="A0A059BR51"/>
<dbReference type="InterPro" id="IPR036396">
    <property type="entry name" value="Cyt_P450_sf"/>
</dbReference>
<keyword evidence="8 13" id="KW-0560">Oxidoreductase</keyword>
<evidence type="ECO:0000256" key="11">
    <source>
        <dbReference type="ARBA" id="ARBA00023136"/>
    </source>
</evidence>
<dbReference type="EMBL" id="KK198758">
    <property type="protein sequence ID" value="KCW68416.1"/>
    <property type="molecule type" value="Genomic_DNA"/>
</dbReference>
<dbReference type="eggNOG" id="KOG0156">
    <property type="taxonomic scope" value="Eukaryota"/>
</dbReference>
<keyword evidence="7" id="KW-1133">Transmembrane helix</keyword>
<gene>
    <name evidence="14" type="ORF">EUGRSUZ_F02065</name>
</gene>
<dbReference type="InterPro" id="IPR001128">
    <property type="entry name" value="Cyt_P450"/>
</dbReference>
<dbReference type="Gene3D" id="1.10.630.10">
    <property type="entry name" value="Cytochrome P450"/>
    <property type="match status" value="1"/>
</dbReference>
<evidence type="ECO:0000256" key="3">
    <source>
        <dbReference type="ARBA" id="ARBA00010617"/>
    </source>
</evidence>
<keyword evidence="10 13" id="KW-0503">Monooxygenase</keyword>
<dbReference type="GO" id="GO:0004497">
    <property type="term" value="F:monooxygenase activity"/>
    <property type="evidence" value="ECO:0007669"/>
    <property type="project" value="UniProtKB-KW"/>
</dbReference>
<comment type="cofactor">
    <cofactor evidence="1 12">
        <name>heme</name>
        <dbReference type="ChEBI" id="CHEBI:30413"/>
    </cofactor>
</comment>
<dbReference type="CDD" id="cd11072">
    <property type="entry name" value="CYP71-like"/>
    <property type="match status" value="1"/>
</dbReference>
<evidence type="ECO:0000256" key="7">
    <source>
        <dbReference type="ARBA" id="ARBA00022989"/>
    </source>
</evidence>
<dbReference type="PRINTS" id="PR00463">
    <property type="entry name" value="EP450I"/>
</dbReference>
<evidence type="ECO:0000256" key="9">
    <source>
        <dbReference type="ARBA" id="ARBA00023004"/>
    </source>
</evidence>
<dbReference type="OMA" id="VELHYMQ"/>
<evidence type="ECO:0000256" key="5">
    <source>
        <dbReference type="ARBA" id="ARBA00022692"/>
    </source>
</evidence>
<evidence type="ECO:0000256" key="4">
    <source>
        <dbReference type="ARBA" id="ARBA00022617"/>
    </source>
</evidence>
<dbReference type="InterPro" id="IPR002401">
    <property type="entry name" value="Cyt_P450_E_grp-I"/>
</dbReference>
<keyword evidence="9 12" id="KW-0408">Iron</keyword>
<evidence type="ECO:0000256" key="2">
    <source>
        <dbReference type="ARBA" id="ARBA00004167"/>
    </source>
</evidence>
<feature type="binding site" description="axial binding residue" evidence="12">
    <location>
        <position position="462"/>
    </location>
    <ligand>
        <name>heme</name>
        <dbReference type="ChEBI" id="CHEBI:30413"/>
    </ligand>
    <ligandPart>
        <name>Fe</name>
        <dbReference type="ChEBI" id="CHEBI:18248"/>
    </ligandPart>
</feature>
<dbReference type="InterPro" id="IPR052306">
    <property type="entry name" value="CYP450_71D"/>
</dbReference>
<name>A0A059BR51_EUCGR</name>
<dbReference type="SUPFAM" id="SSF48264">
    <property type="entry name" value="Cytochrome P450"/>
    <property type="match status" value="1"/>
</dbReference>
<comment type="similarity">
    <text evidence="3 13">Belongs to the cytochrome P450 family.</text>
</comment>
<evidence type="ECO:0008006" key="15">
    <source>
        <dbReference type="Google" id="ProtNLM"/>
    </source>
</evidence>
<evidence type="ECO:0000256" key="12">
    <source>
        <dbReference type="PIRSR" id="PIRSR602401-1"/>
    </source>
</evidence>
<organism evidence="14">
    <name type="scientific">Eucalyptus grandis</name>
    <name type="common">Flooded gum</name>
    <dbReference type="NCBI Taxonomy" id="71139"/>
    <lineage>
        <taxon>Eukaryota</taxon>
        <taxon>Viridiplantae</taxon>
        <taxon>Streptophyta</taxon>
        <taxon>Embryophyta</taxon>
        <taxon>Tracheophyta</taxon>
        <taxon>Spermatophyta</taxon>
        <taxon>Magnoliopsida</taxon>
        <taxon>eudicotyledons</taxon>
        <taxon>Gunneridae</taxon>
        <taxon>Pentapetalae</taxon>
        <taxon>rosids</taxon>
        <taxon>malvids</taxon>
        <taxon>Myrtales</taxon>
        <taxon>Myrtaceae</taxon>
        <taxon>Myrtoideae</taxon>
        <taxon>Eucalypteae</taxon>
        <taxon>Eucalyptus</taxon>
    </lineage>
</organism>
<dbReference type="Gramene" id="KCW68416">
    <property type="protein sequence ID" value="KCW68416"/>
    <property type="gene ID" value="EUGRSUZ_F02065"/>
</dbReference>
<dbReference type="FunFam" id="1.10.630.10:FF:000008">
    <property type="entry name" value="Cytochrome P450 71D8"/>
    <property type="match status" value="1"/>
</dbReference>
<dbReference type="PANTHER" id="PTHR47953">
    <property type="entry name" value="OS08G0105600 PROTEIN"/>
    <property type="match status" value="1"/>
</dbReference>
<proteinExistence type="inferred from homology"/>
<dbReference type="STRING" id="71139.A0A059BR51"/>
<evidence type="ECO:0000256" key="13">
    <source>
        <dbReference type="RuleBase" id="RU000461"/>
    </source>
</evidence>
<reference evidence="14" key="1">
    <citation type="submission" date="2013-07" db="EMBL/GenBank/DDBJ databases">
        <title>The genome of Eucalyptus grandis.</title>
        <authorList>
            <person name="Schmutz J."/>
            <person name="Hayes R."/>
            <person name="Myburg A."/>
            <person name="Tuskan G."/>
            <person name="Grattapaglia D."/>
            <person name="Rokhsar D.S."/>
        </authorList>
    </citation>
    <scope>NUCLEOTIDE SEQUENCE</scope>
    <source>
        <tissue evidence="14">Leaf extractions</tissue>
    </source>
</reference>
<keyword evidence="6 12" id="KW-0479">Metal-binding</keyword>
<accession>A0A059BR51</accession>
<dbReference type="PANTHER" id="PTHR47953:SF19">
    <property type="entry name" value="OS06G0641600 PROTEIN"/>
    <property type="match status" value="1"/>
</dbReference>
<dbReference type="GO" id="GO:0005506">
    <property type="term" value="F:iron ion binding"/>
    <property type="evidence" value="ECO:0007669"/>
    <property type="project" value="InterPro"/>
</dbReference>
<dbReference type="GO" id="GO:0020037">
    <property type="term" value="F:heme binding"/>
    <property type="evidence" value="ECO:0007669"/>
    <property type="project" value="InterPro"/>
</dbReference>
<keyword evidence="4 12" id="KW-0349">Heme</keyword>
<dbReference type="InterPro" id="IPR017972">
    <property type="entry name" value="Cyt_P450_CS"/>
</dbReference>
<evidence type="ECO:0000256" key="6">
    <source>
        <dbReference type="ARBA" id="ARBA00022723"/>
    </source>
</evidence>